<feature type="domain" description="EF-hand" evidence="3">
    <location>
        <begin position="249"/>
        <end position="284"/>
    </location>
</feature>
<evidence type="ECO:0000313" key="5">
    <source>
        <dbReference type="Proteomes" id="UP000663834"/>
    </source>
</evidence>
<dbReference type="InterPro" id="IPR002048">
    <property type="entry name" value="EF_hand_dom"/>
</dbReference>
<dbReference type="InterPro" id="IPR018247">
    <property type="entry name" value="EF_Hand_1_Ca_BS"/>
</dbReference>
<feature type="domain" description="EF-hand" evidence="3">
    <location>
        <begin position="291"/>
        <end position="321"/>
    </location>
</feature>
<organism evidence="4 5">
    <name type="scientific">Rotaria magnacalcarata</name>
    <dbReference type="NCBI Taxonomy" id="392030"/>
    <lineage>
        <taxon>Eukaryota</taxon>
        <taxon>Metazoa</taxon>
        <taxon>Spiralia</taxon>
        <taxon>Gnathifera</taxon>
        <taxon>Rotifera</taxon>
        <taxon>Eurotatoria</taxon>
        <taxon>Bdelloidea</taxon>
        <taxon>Philodinida</taxon>
        <taxon>Philodinidae</taxon>
        <taxon>Rotaria</taxon>
    </lineage>
</organism>
<dbReference type="InterPro" id="IPR011992">
    <property type="entry name" value="EF-hand-dom_pair"/>
</dbReference>
<feature type="region of interest" description="Disordered" evidence="2">
    <location>
        <begin position="136"/>
        <end position="164"/>
    </location>
</feature>
<dbReference type="GO" id="GO:0005509">
    <property type="term" value="F:calcium ion binding"/>
    <property type="evidence" value="ECO:0007669"/>
    <property type="project" value="InterPro"/>
</dbReference>
<dbReference type="AlphaFoldDB" id="A0A815BT27"/>
<evidence type="ECO:0000313" key="4">
    <source>
        <dbReference type="EMBL" id="CAF1273849.1"/>
    </source>
</evidence>
<reference evidence="4" key="1">
    <citation type="submission" date="2021-02" db="EMBL/GenBank/DDBJ databases">
        <authorList>
            <person name="Nowell W R."/>
        </authorList>
    </citation>
    <scope>NUCLEOTIDE SEQUENCE</scope>
</reference>
<dbReference type="PROSITE" id="PS00018">
    <property type="entry name" value="EF_HAND_1"/>
    <property type="match status" value="2"/>
</dbReference>
<dbReference type="PROSITE" id="PS50222">
    <property type="entry name" value="EF_HAND_2"/>
    <property type="match status" value="2"/>
</dbReference>
<keyword evidence="1" id="KW-0106">Calcium</keyword>
<proteinExistence type="predicted"/>
<dbReference type="Proteomes" id="UP000663834">
    <property type="component" value="Unassembled WGS sequence"/>
</dbReference>
<protein>
    <recommendedName>
        <fullName evidence="3">EF-hand domain-containing protein</fullName>
    </recommendedName>
</protein>
<comment type="caution">
    <text evidence="4">The sequence shown here is derived from an EMBL/GenBank/DDBJ whole genome shotgun (WGS) entry which is preliminary data.</text>
</comment>
<dbReference type="Pfam" id="PF13499">
    <property type="entry name" value="EF-hand_7"/>
    <property type="match status" value="1"/>
</dbReference>
<gene>
    <name evidence="4" type="ORF">KQP761_LOCUS3428</name>
</gene>
<dbReference type="OrthoDB" id="10015703at2759"/>
<dbReference type="Gene3D" id="1.10.238.10">
    <property type="entry name" value="EF-hand"/>
    <property type="match status" value="1"/>
</dbReference>
<dbReference type="SUPFAM" id="SSF47473">
    <property type="entry name" value="EF-hand"/>
    <property type="match status" value="1"/>
</dbReference>
<evidence type="ECO:0000259" key="3">
    <source>
        <dbReference type="PROSITE" id="PS50222"/>
    </source>
</evidence>
<accession>A0A815BT27</accession>
<sequence>MTQNECTEYFNSKNATKRILAIMKCPRRQMESFRHLTQADINNGVLNRMLATAGIPDVQEHVKDFHQKVEGIIVEEFENADRDQEKYNEPIASSAEIQNWAKHLQLHLDDPVKPSLPKPEEPEKRQPTDLHSWMQSMVSSDQQAPVDSTPSQTINSSSDSPTVTGNIGTWLHNWSTSLTEQPPPKSLDEWLKSLVSENMNESIGKEASSKGRVNTYLNAAEKVLSEYGYDVSNPAKPTNNVPANTGVLGNVKQMYFLWKTLDKNNDRKITVEDVQIMLAEMGLGFLSKYVAKALFDMVDSNHDGQLQFRDFIALMSIIKKLAATVGSK</sequence>
<dbReference type="EMBL" id="CAJNOW010000371">
    <property type="protein sequence ID" value="CAF1273849.1"/>
    <property type="molecule type" value="Genomic_DNA"/>
</dbReference>
<evidence type="ECO:0000256" key="2">
    <source>
        <dbReference type="SAM" id="MobiDB-lite"/>
    </source>
</evidence>
<dbReference type="CDD" id="cd00051">
    <property type="entry name" value="EFh"/>
    <property type="match status" value="1"/>
</dbReference>
<name>A0A815BT27_9BILA</name>
<evidence type="ECO:0000256" key="1">
    <source>
        <dbReference type="ARBA" id="ARBA00022837"/>
    </source>
</evidence>
<dbReference type="SMART" id="SM00054">
    <property type="entry name" value="EFh"/>
    <property type="match status" value="2"/>
</dbReference>